<protein>
    <recommendedName>
        <fullName evidence="11">Actin-related protein 4</fullName>
    </recommendedName>
    <alternativeName>
        <fullName evidence="12 14">Actin-like protein ARP4</fullName>
    </alternativeName>
</protein>
<evidence type="ECO:0000256" key="2">
    <source>
        <dbReference type="ARBA" id="ARBA00022763"/>
    </source>
</evidence>
<keyword evidence="8" id="KW-0539">Nucleus</keyword>
<dbReference type="Gene3D" id="3.30.420.40">
    <property type="match status" value="3"/>
</dbReference>
<dbReference type="Gene3D" id="3.90.640.10">
    <property type="entry name" value="Actin, Chain A, domain 4"/>
    <property type="match status" value="1"/>
</dbReference>
<dbReference type="OrthoDB" id="5132116at2759"/>
<evidence type="ECO:0000313" key="17">
    <source>
        <dbReference type="Proteomes" id="UP000236544"/>
    </source>
</evidence>
<dbReference type="FunFam" id="3.30.420.40:FF:000203">
    <property type="entry name" value="Actin-related protein 4"/>
    <property type="match status" value="1"/>
</dbReference>
<evidence type="ECO:0000256" key="11">
    <source>
        <dbReference type="ARBA" id="ARBA00041020"/>
    </source>
</evidence>
<dbReference type="GO" id="GO:0031011">
    <property type="term" value="C:Ino80 complex"/>
    <property type="evidence" value="ECO:0007669"/>
    <property type="project" value="UniProtKB-ARBA"/>
</dbReference>
<dbReference type="InterPro" id="IPR043129">
    <property type="entry name" value="ATPase_NBD"/>
</dbReference>
<reference evidence="17" key="1">
    <citation type="submission" date="2015-10" db="EMBL/GenBank/DDBJ databases">
        <authorList>
            <person name="Devillers H."/>
        </authorList>
    </citation>
    <scope>NUCLEOTIDE SEQUENCE [LARGE SCALE GENOMIC DNA]</scope>
</reference>
<dbReference type="SMART" id="SM00268">
    <property type="entry name" value="ACTIN"/>
    <property type="match status" value="1"/>
</dbReference>
<dbReference type="GO" id="GO:0000812">
    <property type="term" value="C:Swr1 complex"/>
    <property type="evidence" value="ECO:0007669"/>
    <property type="project" value="UniProtKB-ARBA"/>
</dbReference>
<keyword evidence="3" id="KW-0156">Chromatin regulator</keyword>
<evidence type="ECO:0000256" key="7">
    <source>
        <dbReference type="ARBA" id="ARBA00023204"/>
    </source>
</evidence>
<comment type="subunit">
    <text evidence="10">Component of the NuA4 histone acetyltransferase complex, of the INO80 chromatin remodeling complex, and of the SWR1 chromatin remodeling complex.</text>
</comment>
<comment type="function">
    <text evidence="13">Chromatin interaction component of the NuA4 histone acetyltransferase complex which is involved in transcriptional activation of selected genes principally by acetylation of nucleosomal histone H4 and H2A. The NuA4 complex is also involved in DNA repair. Is required for NuA4 complex integrity. Component of the SWR1 complex which mediates the ATP-dependent exchange of histone H2A for the H2A variant HZT1 leading to transcriptional regulation of selected genes by chromatin remodeling. Component of the INO80 complex which remodels chromatin by shifting nucleosomes and is involved in DNA repair.</text>
</comment>
<evidence type="ECO:0000256" key="10">
    <source>
        <dbReference type="ARBA" id="ARBA00038661"/>
    </source>
</evidence>
<name>A0A0P1KNH3_9SACH</name>
<dbReference type="FunFam" id="3.30.420.40:FF:000289">
    <property type="entry name" value="Actin-related protein 4"/>
    <property type="match status" value="1"/>
</dbReference>
<evidence type="ECO:0000256" key="12">
    <source>
        <dbReference type="ARBA" id="ARBA00042445"/>
    </source>
</evidence>
<dbReference type="GO" id="GO:0006338">
    <property type="term" value="P:chromatin remodeling"/>
    <property type="evidence" value="ECO:0007669"/>
    <property type="project" value="UniProtKB-ARBA"/>
</dbReference>
<comment type="subcellular location">
    <subcellularLocation>
        <location evidence="1">Nucleus</location>
    </subcellularLocation>
</comment>
<evidence type="ECO:0000256" key="15">
    <source>
        <dbReference type="SAM" id="MobiDB-lite"/>
    </source>
</evidence>
<keyword evidence="2" id="KW-0227">DNA damage</keyword>
<evidence type="ECO:0000256" key="5">
    <source>
        <dbReference type="ARBA" id="ARBA00023159"/>
    </source>
</evidence>
<dbReference type="SUPFAM" id="SSF53067">
    <property type="entry name" value="Actin-like ATPase domain"/>
    <property type="match status" value="2"/>
</dbReference>
<dbReference type="GO" id="GO:0035267">
    <property type="term" value="C:NuA4 histone acetyltransferase complex"/>
    <property type="evidence" value="ECO:0007669"/>
    <property type="project" value="UniProtKB-ARBA"/>
</dbReference>
<evidence type="ECO:0000256" key="9">
    <source>
        <dbReference type="ARBA" id="ARBA00038320"/>
    </source>
</evidence>
<evidence type="ECO:0000313" key="16">
    <source>
        <dbReference type="EMBL" id="CUS21135.1"/>
    </source>
</evidence>
<evidence type="ECO:0000256" key="1">
    <source>
        <dbReference type="ARBA" id="ARBA00004123"/>
    </source>
</evidence>
<evidence type="ECO:0000256" key="8">
    <source>
        <dbReference type="ARBA" id="ARBA00023242"/>
    </source>
</evidence>
<evidence type="ECO:0000256" key="3">
    <source>
        <dbReference type="ARBA" id="ARBA00022853"/>
    </source>
</evidence>
<dbReference type="AlphaFoldDB" id="A0A0P1KNH3"/>
<dbReference type="GO" id="GO:0010468">
    <property type="term" value="P:regulation of gene expression"/>
    <property type="evidence" value="ECO:0007669"/>
    <property type="project" value="UniProtKB-ARBA"/>
</dbReference>
<keyword evidence="17" id="KW-1185">Reference proteome</keyword>
<dbReference type="Proteomes" id="UP000236544">
    <property type="component" value="Unassembled WGS sequence"/>
</dbReference>
<dbReference type="EMBL" id="LN890542">
    <property type="protein sequence ID" value="CUS21135.1"/>
    <property type="molecule type" value="Genomic_DNA"/>
</dbReference>
<dbReference type="PANTHER" id="PTHR11937">
    <property type="entry name" value="ACTIN"/>
    <property type="match status" value="1"/>
</dbReference>
<dbReference type="CDD" id="cd13395">
    <property type="entry name" value="ASKHA_NBD_Arp4_ACTL6-like"/>
    <property type="match status" value="1"/>
</dbReference>
<comment type="similarity">
    <text evidence="9">Belongs to the actin family. ARP4 subfamily.</text>
</comment>
<dbReference type="Pfam" id="PF00022">
    <property type="entry name" value="Actin"/>
    <property type="match status" value="1"/>
</dbReference>
<feature type="region of interest" description="Disordered" evidence="15">
    <location>
        <begin position="322"/>
        <end position="369"/>
    </location>
</feature>
<gene>
    <name evidence="16" type="ORF">LAQU0_S02e06766g</name>
</gene>
<evidence type="ECO:0000256" key="13">
    <source>
        <dbReference type="ARBA" id="ARBA00053941"/>
    </source>
</evidence>
<keyword evidence="7" id="KW-0234">DNA repair</keyword>
<organism evidence="16 17">
    <name type="scientific">Lachancea quebecensis</name>
    <dbReference type="NCBI Taxonomy" id="1654605"/>
    <lineage>
        <taxon>Eukaryota</taxon>
        <taxon>Fungi</taxon>
        <taxon>Dikarya</taxon>
        <taxon>Ascomycota</taxon>
        <taxon>Saccharomycotina</taxon>
        <taxon>Saccharomycetes</taxon>
        <taxon>Saccharomycetales</taxon>
        <taxon>Saccharomycetaceae</taxon>
        <taxon>Lachancea</taxon>
    </lineage>
</organism>
<dbReference type="FunFam" id="3.30.420.40:FF:000058">
    <property type="entry name" value="Putative actin-related protein 5"/>
    <property type="match status" value="1"/>
</dbReference>
<keyword evidence="6" id="KW-0804">Transcription</keyword>
<accession>A0A0P1KNH3</accession>
<keyword evidence="4" id="KW-0805">Transcription regulation</keyword>
<evidence type="ECO:0000256" key="14">
    <source>
        <dbReference type="ARBA" id="ARBA00077253"/>
    </source>
</evidence>
<dbReference type="GO" id="GO:0006281">
    <property type="term" value="P:DNA repair"/>
    <property type="evidence" value="ECO:0007669"/>
    <property type="project" value="UniProtKB-KW"/>
</dbReference>
<proteinExistence type="inferred from homology"/>
<evidence type="ECO:0000256" key="6">
    <source>
        <dbReference type="ARBA" id="ARBA00023163"/>
    </source>
</evidence>
<sequence>MSNPALQIYGGDEISAVVIDPGSYSTNIGYSGTDSPQLNIPSCYGQYTAGEKEGQKSFNDQFMIMPRPDFEIKRILENGCVVDWEAAQDQWTWAIHDELKFESFKGTPAFLTEAIWNSEENRKKSLEVLLEGMEFEACYIAPTATCTSFAMGRPTCLVLDIGHDVASVCPVVDGMTLSKSSTRNFLAGKLLNKLIENYLKPRELLPLYKVERKRPEFVPKKFDFTISKSVDEFANSRGFLQECKETMLHVAAVDLPKFQSELDAMSKRSIEAPWGENIIFDSNARYSFAEQLFRPTKEMLPSDWSVTKDGIVETWHNDYVPMKRAKPGLGNKDKEGTTESTPAPEEANGETPSNTTNEHGKRPIEETSEASDAIAGLADLVNTAITATDVDLRATLAHNLVVTGGSSSIPGLTDRLMTELNKKLPALKFRILTSGHLRERQSRAWLGGSILSSLGTFHQLWVGRQEYEEVGAERLLKDRFR</sequence>
<evidence type="ECO:0000256" key="4">
    <source>
        <dbReference type="ARBA" id="ARBA00023015"/>
    </source>
</evidence>
<keyword evidence="5" id="KW-0010">Activator</keyword>
<dbReference type="InterPro" id="IPR004000">
    <property type="entry name" value="Actin"/>
</dbReference>